<feature type="region of interest" description="Disordered" evidence="1">
    <location>
        <begin position="1"/>
        <end position="40"/>
    </location>
</feature>
<sequence length="297" mass="33199">MVAAEEPPSWLKWNIKNQEPKRKKSFGRMSRPCENDSAGQADEVILDKTAKPADKDLLTKSAIKVDKEISDEPKRRTSEENIEESPIKVGDKKLETQDPLIEVNLGSNEDKRPTYISAKLSAQQQEELKELLADYKDCFAWSYEEMLAPIRTTDQERSPSILVIAELAKSGEIQATVLLHPLLERKSYLVWNAVGCLGVSMVSDLVREIFCSIRDRDRGELVREEIDNENLGGEEIGSDKLVGEEICGEGLTGKKNDNEEINGEEIHAKRLVIKGISGEELVAYELAGEELTGEEEG</sequence>
<proteinExistence type="predicted"/>
<gene>
    <name evidence="2" type="ORF">CB5_LOCUS22942</name>
</gene>
<name>A0A6V7Q9R1_ANACO</name>
<protein>
    <submittedName>
        <fullName evidence="2">Uncharacterized protein</fullName>
    </submittedName>
</protein>
<dbReference type="EMBL" id="LR862134">
    <property type="protein sequence ID" value="CAD1839731.1"/>
    <property type="molecule type" value="Genomic_DNA"/>
</dbReference>
<organism evidence="2">
    <name type="scientific">Ananas comosus var. bracteatus</name>
    <name type="common">red pineapple</name>
    <dbReference type="NCBI Taxonomy" id="296719"/>
    <lineage>
        <taxon>Eukaryota</taxon>
        <taxon>Viridiplantae</taxon>
        <taxon>Streptophyta</taxon>
        <taxon>Embryophyta</taxon>
        <taxon>Tracheophyta</taxon>
        <taxon>Spermatophyta</taxon>
        <taxon>Magnoliopsida</taxon>
        <taxon>Liliopsida</taxon>
        <taxon>Poales</taxon>
        <taxon>Bromeliaceae</taxon>
        <taxon>Bromelioideae</taxon>
        <taxon>Ananas</taxon>
    </lineage>
</organism>
<reference evidence="2" key="1">
    <citation type="submission" date="2020-07" db="EMBL/GenBank/DDBJ databases">
        <authorList>
            <person name="Lin J."/>
        </authorList>
    </citation>
    <scope>NUCLEOTIDE SEQUENCE</scope>
</reference>
<evidence type="ECO:0000256" key="1">
    <source>
        <dbReference type="SAM" id="MobiDB-lite"/>
    </source>
</evidence>
<dbReference type="AlphaFoldDB" id="A0A6V7Q9R1"/>
<accession>A0A6V7Q9R1</accession>
<evidence type="ECO:0000313" key="2">
    <source>
        <dbReference type="EMBL" id="CAD1839731.1"/>
    </source>
</evidence>